<name>A0ABT6YGW7_9BACT</name>
<evidence type="ECO:0000313" key="1">
    <source>
        <dbReference type="EMBL" id="MDI9862348.1"/>
    </source>
</evidence>
<accession>A0ABT6YGW7</accession>
<comment type="caution">
    <text evidence="1">The sequence shown here is derived from an EMBL/GenBank/DDBJ whole genome shotgun (WGS) entry which is preliminary data.</text>
</comment>
<sequence length="251" mass="28850">MRSKPFLFNLLTGSFILILLWDCGPRKNDTINTNTDTSVNRSSQSLAKILATPDTNEHQIQSGRFTFTFEPSTKKIYNQYFTKSFIMPDSSGLRHEGLNWYALDMEGKEKLVLSGNDNEGFDSFVVYECLGSVKNLPYWFFKVNFYEGGMFTMVNKNTGEKIDLVSPPIISPDQKWLISVSSDLIAEYDYNGFLLLEIKDQKIIKRAEVALKTKGIEDAKWIDNNTLTIKENYIQNDEEATRYSILRIRTP</sequence>
<organism evidence="1 2">
    <name type="scientific">Flectobacillus roseus</name>
    <dbReference type="NCBI Taxonomy" id="502259"/>
    <lineage>
        <taxon>Bacteria</taxon>
        <taxon>Pseudomonadati</taxon>
        <taxon>Bacteroidota</taxon>
        <taxon>Cytophagia</taxon>
        <taxon>Cytophagales</taxon>
        <taxon>Flectobacillaceae</taxon>
        <taxon>Flectobacillus</taxon>
    </lineage>
</organism>
<dbReference type="EMBL" id="JASHIF010000027">
    <property type="protein sequence ID" value="MDI9862348.1"/>
    <property type="molecule type" value="Genomic_DNA"/>
</dbReference>
<proteinExistence type="predicted"/>
<evidence type="ECO:0000313" key="2">
    <source>
        <dbReference type="Proteomes" id="UP001236507"/>
    </source>
</evidence>
<keyword evidence="2" id="KW-1185">Reference proteome</keyword>
<dbReference type="Proteomes" id="UP001236507">
    <property type="component" value="Unassembled WGS sequence"/>
</dbReference>
<reference evidence="1 2" key="1">
    <citation type="submission" date="2023-05" db="EMBL/GenBank/DDBJ databases">
        <title>Novel species of genus Flectobacillus isolated from stream in China.</title>
        <authorList>
            <person name="Lu H."/>
        </authorList>
    </citation>
    <scope>NUCLEOTIDE SEQUENCE [LARGE SCALE GENOMIC DNA]</scope>
    <source>
        <strain evidence="1 2">KCTC 42575</strain>
    </source>
</reference>
<protein>
    <submittedName>
        <fullName evidence="1">Uncharacterized protein</fullName>
    </submittedName>
</protein>
<dbReference type="RefSeq" id="WP_283346616.1">
    <property type="nucleotide sequence ID" value="NZ_JASHIF010000027.1"/>
</dbReference>
<gene>
    <name evidence="1" type="ORF">QM524_24205</name>
</gene>